<feature type="compositionally biased region" description="Pro residues" evidence="4">
    <location>
        <begin position="524"/>
        <end position="541"/>
    </location>
</feature>
<keyword evidence="3" id="KW-0206">Cytoskeleton</keyword>
<feature type="region of interest" description="Disordered" evidence="4">
    <location>
        <begin position="1772"/>
        <end position="1828"/>
    </location>
</feature>
<dbReference type="InterPro" id="IPR011989">
    <property type="entry name" value="ARM-like"/>
</dbReference>
<dbReference type="Gene3D" id="1.25.10.10">
    <property type="entry name" value="Leucine-rich Repeat Variant"/>
    <property type="match status" value="5"/>
</dbReference>
<comment type="caution">
    <text evidence="6">The sequence shown here is derived from an EMBL/GenBank/DDBJ whole genome shotgun (WGS) entry which is preliminary data.</text>
</comment>
<dbReference type="Pfam" id="PF21041">
    <property type="entry name" value="XMAP215_CLASP_TOG"/>
    <property type="match status" value="1"/>
</dbReference>
<feature type="region of interest" description="Disordered" evidence="4">
    <location>
        <begin position="2110"/>
        <end position="2219"/>
    </location>
</feature>
<dbReference type="GO" id="GO:0046785">
    <property type="term" value="P:microtubule polymerization"/>
    <property type="evidence" value="ECO:0007669"/>
    <property type="project" value="InterPro"/>
</dbReference>
<dbReference type="GO" id="GO:0061863">
    <property type="term" value="F:microtubule plus end polymerase"/>
    <property type="evidence" value="ECO:0007669"/>
    <property type="project" value="InterPro"/>
</dbReference>
<dbReference type="SMART" id="SM01349">
    <property type="entry name" value="TOG"/>
    <property type="match status" value="3"/>
</dbReference>
<feature type="compositionally biased region" description="Pro residues" evidence="4">
    <location>
        <begin position="213"/>
        <end position="231"/>
    </location>
</feature>
<evidence type="ECO:0000259" key="5">
    <source>
        <dbReference type="SMART" id="SM01349"/>
    </source>
</evidence>
<keyword evidence="2" id="KW-0963">Cytoplasm</keyword>
<protein>
    <recommendedName>
        <fullName evidence="5">TOG domain-containing protein</fullName>
    </recommendedName>
</protein>
<dbReference type="InterPro" id="IPR034085">
    <property type="entry name" value="TOG"/>
</dbReference>
<feature type="compositionally biased region" description="Pro residues" evidence="4">
    <location>
        <begin position="508"/>
        <end position="517"/>
    </location>
</feature>
<feature type="region of interest" description="Disordered" evidence="4">
    <location>
        <begin position="2782"/>
        <end position="2859"/>
    </location>
</feature>
<comment type="subcellular location">
    <subcellularLocation>
        <location evidence="1">Cytoplasm</location>
        <location evidence="1">Cytoskeleton</location>
    </subcellularLocation>
</comment>
<feature type="compositionally biased region" description="Low complexity" evidence="4">
    <location>
        <begin position="2248"/>
        <end position="2259"/>
    </location>
</feature>
<evidence type="ECO:0000313" key="6">
    <source>
        <dbReference type="EMBL" id="CAJ1952945.1"/>
    </source>
</evidence>
<feature type="compositionally biased region" description="Acidic residues" evidence="4">
    <location>
        <begin position="47"/>
        <end position="62"/>
    </location>
</feature>
<dbReference type="EMBL" id="CAKOGP040001814">
    <property type="protein sequence ID" value="CAJ1952945.1"/>
    <property type="molecule type" value="Genomic_DNA"/>
</dbReference>
<feature type="compositionally biased region" description="Pro residues" evidence="4">
    <location>
        <begin position="1194"/>
        <end position="1211"/>
    </location>
</feature>
<feature type="compositionally biased region" description="Low complexity" evidence="4">
    <location>
        <begin position="2823"/>
        <end position="2833"/>
    </location>
</feature>
<feature type="compositionally biased region" description="Acidic residues" evidence="4">
    <location>
        <begin position="160"/>
        <end position="169"/>
    </location>
</feature>
<feature type="compositionally biased region" description="Polar residues" evidence="4">
    <location>
        <begin position="1808"/>
        <end position="1828"/>
    </location>
</feature>
<dbReference type="InterPro" id="IPR045110">
    <property type="entry name" value="XMAP215"/>
</dbReference>
<evidence type="ECO:0000313" key="7">
    <source>
        <dbReference type="Proteomes" id="UP001295423"/>
    </source>
</evidence>
<dbReference type="InterPro" id="IPR048491">
    <property type="entry name" value="XMAP215_CLASP_TOG"/>
</dbReference>
<feature type="compositionally biased region" description="Low complexity" evidence="4">
    <location>
        <begin position="1793"/>
        <end position="1803"/>
    </location>
</feature>
<dbReference type="GO" id="GO:0005856">
    <property type="term" value="C:cytoskeleton"/>
    <property type="evidence" value="ECO:0007669"/>
    <property type="project" value="UniProtKB-SubCell"/>
</dbReference>
<proteinExistence type="predicted"/>
<feature type="compositionally biased region" description="Pro residues" evidence="4">
    <location>
        <begin position="102"/>
        <end position="112"/>
    </location>
</feature>
<feature type="region of interest" description="Disordered" evidence="4">
    <location>
        <begin position="2248"/>
        <end position="2270"/>
    </location>
</feature>
<evidence type="ECO:0000256" key="2">
    <source>
        <dbReference type="ARBA" id="ARBA00022490"/>
    </source>
</evidence>
<feature type="compositionally biased region" description="Polar residues" evidence="4">
    <location>
        <begin position="2196"/>
        <end position="2212"/>
    </location>
</feature>
<feature type="region of interest" description="Disordered" evidence="4">
    <location>
        <begin position="1148"/>
        <end position="1222"/>
    </location>
</feature>
<accession>A0AAD2FTW4</accession>
<dbReference type="GO" id="GO:0051010">
    <property type="term" value="F:microtubule plus-end binding"/>
    <property type="evidence" value="ECO:0007669"/>
    <property type="project" value="InterPro"/>
</dbReference>
<feature type="region of interest" description="Disordered" evidence="4">
    <location>
        <begin position="1"/>
        <end position="23"/>
    </location>
</feature>
<dbReference type="Pfam" id="PF21040">
    <property type="entry name" value="CEP104-like_TOG"/>
    <property type="match status" value="1"/>
</dbReference>
<feature type="region of interest" description="Disordered" evidence="4">
    <location>
        <begin position="41"/>
        <end position="629"/>
    </location>
</feature>
<feature type="region of interest" description="Disordered" evidence="4">
    <location>
        <begin position="2336"/>
        <end position="2355"/>
    </location>
</feature>
<organism evidence="6 7">
    <name type="scientific">Cylindrotheca closterium</name>
    <dbReference type="NCBI Taxonomy" id="2856"/>
    <lineage>
        <taxon>Eukaryota</taxon>
        <taxon>Sar</taxon>
        <taxon>Stramenopiles</taxon>
        <taxon>Ochrophyta</taxon>
        <taxon>Bacillariophyta</taxon>
        <taxon>Bacillariophyceae</taxon>
        <taxon>Bacillariophycidae</taxon>
        <taxon>Bacillariales</taxon>
        <taxon>Bacillariaceae</taxon>
        <taxon>Cylindrotheca</taxon>
    </lineage>
</organism>
<feature type="domain" description="TOG" evidence="5">
    <location>
        <begin position="626"/>
        <end position="874"/>
    </location>
</feature>
<feature type="domain" description="TOG" evidence="5">
    <location>
        <begin position="913"/>
        <end position="1150"/>
    </location>
</feature>
<dbReference type="SUPFAM" id="SSF48371">
    <property type="entry name" value="ARM repeat"/>
    <property type="match status" value="1"/>
</dbReference>
<dbReference type="Proteomes" id="UP001295423">
    <property type="component" value="Unassembled WGS sequence"/>
</dbReference>
<feature type="compositionally biased region" description="Low complexity" evidence="4">
    <location>
        <begin position="174"/>
        <end position="183"/>
    </location>
</feature>
<name>A0AAD2FTW4_9STRA</name>
<sequence>MNSMGGGGNFKQESTFQGENGGDATDAELLALLRGVSAKNASADRFADDDNDQQQQPQEEEPALVVEEPPVKPPPRNRRDPNEVPPWKKGKAKPAATATAPAPAPAPQPAAPQPFMGGGNFKQETNFNGENGGEANDEELLALLRGVSAKSASADRFADDGENDNENVQEEQSAPAPALALAPKPKPAAPSRNRRDPNEVPPWKRGKAKAKPATPPKAEPTPPPTPPPSEPMLPMGGGNFKQESTFNGENGGEANDEELLALLRGVSAKSASADRFADDNDDAVPEPDAFVAAPPPAPAPRNRRDPNEVPPWKQKKNKPKPATQKENEPAPAPEPAPFMAGGNFKQESNFNGENGGEANDEELLALLRGVSAKSASADRFAADDDNDGSAGQEQAIPEPAPAPKPKPTLSRNRRDPNEVPPWKRGKAKAKPTTTPKAEPTPAPAPAPVMGGGNFKQESTFSGENGGDANDEELLALLRGVSAKSSSAARFADDDGGGTGSFQEQAAPAPAPVAPPKPVIRSAPAPSPPKSQPAPVPAPQPAPVMGGGNFKQESTFSGERGGDANDEELLALLRGVSAKTGSSRFGEEPTPPVEAPAPAPAPVAKPPPPLSGTPFDPNPPPTPFASAGGDQDEIVVTREDLPTALSSSDWKVRKKSYVLLSELIVHSGGSQAPTGAVNANQIYPGLDDMIASTCLMEKNANALESAMEMSTAYADYCRGGMDAERAEQMTTSLIKGTGFTSPRPASARVAEALVLKIMEVGSSADSLNAVIGVLMDQGFASRKPKIVQMSCNLILKAAQGFGAACLPLAAISQSMPKLLSHANKKIRDVALEIVAELCRALGSKDPLEEIISKLKKAQEADLDDMLEKQPQPNPPQIGLRCNRVAGGNQAAESPGDALAALQASAKELEAERFAKRPEVDLFAELRQVDYAGKLKLAKWNEKVAGLTMILEAGGETPYKLKQPSSSINYVPLISEMKAILSHTHFAVVSKAMEVLSMLAQGVGAKLYPNLRPLMPKLFQLSKDKKLIKSTSACLDALFGNVISFDHILEEEYAIKEALEERKQKNALARTNALDFLTRCVTRRETAGPRGALDPSTAKESANLASLKLKDTDANVRKAAVRTLKELQSVEDPEIQNSVESVIEELETSNPRVYKQLSGSSGGAPKPTRTSKASPPSSPVKRASATSRSKVKTTPAAPPPPVAKKAPTPPPKARPAAAPFNVESGDIPTTEEAIARCSSLDIPPWETDEDNGDTISGIQSSKWQCRQAAIKGLANFVSNREVLSSPSESVLEANCIVVLVKEHTRGFKESNFNVTKAIMELFLALCDYHEKAGIPFLEWASADAATLATEKIADRKLSSFAKELLSSLCVVRMPSEIHMICYEAIKKIRAPAAHEELAKWIQHFCNEFGAASLGSSVSEAVPYLVEGCKSKNAKVKKESLSAAGLLHIQLGPIVRPVAYTAAGKDDSIRSLLEKTFEDNPHDPSFAATQWPKSSICVGLDGKGDGSDADAGFGLDIPKMDLFAELPNDCIDKMGSKESKTSWKARKAAMEDVSSALKQCNGLLDTTNIKQLVALCRELCERLSDTQSNLKPVAARLLGTVLSLVDAPAQVKLGKVIYAPLINSAMNENKKAMHDAAMEALQKATTLHPIEGEGINSQVIIPFVSALAMVLDESEFKASGLSDVLNLTQTFADDLPNLDNVASQRGETVGGRFATVIVDGLTSPKADIRAASEALLQACVDKEVFDISTAKRSASRLKPAKQRSIGPILARMSALDEPSESQEVEKGTISTRAIGRRSQTTTSRRSIAPPNATTRKTNNNGRGRQQEAVSETLESAHPLIGLGADTGKQKSASAMRLMTWPEYPDEPSANTYFTGLKKTWSPLLPPDSVKVLFPAGGIRRHDDAKAGCDLLKRAIELDKAGEGTAVSDQFGIILKWSVYVLCRKETTAGLQELLSFFSELFLHMMDINHELTDSESGILLPFIWDKYSAAKGRFKDTYMELLDLCTSEALCPPKKLGPLVCVPVLEASPYPHARVLACRECYDCVEKIGLSGIGKRGTLALAKALSEEKLLENRNAYLDLMESLLLRMNGDMQRLARICGSSLSAKARDLLEERVTSGGGSKPTSGTESLRRTQKPRGSPNREIPSPQKIPRSPTFAKNKTIVPRSPTFEPAKSKGVSGGYNSAFGDELPALGLRDSPRTTQSSRLSQGPSSYSQGMRRGSAKLDVDSANDILSNLLDAEEMLEGTGGIARSNSIASSKSSIPETNSQSKSTKLFSVPTQMSAAAAMDKPDSSNSASTEIGAAASLRARLLKIREKTKVTIDTIEVEEEAPQDKFGLSTTFSQETSSSTATGPEKALSPVRGIPFDNDLYSQGEPRERLSAFLDTLSSLIAKKSPLQEDDDDIFATTDVLKTIHAAVSGQANLAVDLSSSDVTHLRVEIADRASDVVAALTRLIGFGFDCHDSRCSAGMSVPLLSVNLASLMAIFRSDDLAKKVAVDDLTLLIREAGKALLDKRLATSSSVPEGSKLDDATSTQMVRAINKLAVQAATGTKRDISFQALIALQQQLSMNAKNSDESMFNSRLSRVIAKLFSRVIKAEEGTPEPYNSGEFDIESILCCLEDSLDATLSDGAGAGGNRNLAMLLMTSMLKARGESFSLRSQMDELGIDSQSSELGKLLTSCATDLGIYPGSPARGTPTGVATRDVSALVSAVGSAQGEEREKAISALRGYTDMYGNADLMEHLEQVSDTFREFILEQLSLKASDVDAAPAATASESMTARIKSLRSKLNGTDSAGQPVAETVPPAEDSAPTVRAFRARLAAAQEKRGSGSSSVNSVEEPATQPAESRAAALRARLQKVKQQTTE</sequence>
<evidence type="ECO:0000256" key="4">
    <source>
        <dbReference type="SAM" id="MobiDB-lite"/>
    </source>
</evidence>
<feature type="domain" description="TOG" evidence="5">
    <location>
        <begin position="1239"/>
        <end position="1485"/>
    </location>
</feature>
<evidence type="ECO:0000256" key="3">
    <source>
        <dbReference type="ARBA" id="ARBA00023212"/>
    </source>
</evidence>
<gene>
    <name evidence="6" type="ORF">CYCCA115_LOCUS13795</name>
</gene>
<dbReference type="GO" id="GO:0007051">
    <property type="term" value="P:spindle organization"/>
    <property type="evidence" value="ECO:0007669"/>
    <property type="project" value="InterPro"/>
</dbReference>
<keyword evidence="7" id="KW-1185">Reference proteome</keyword>
<feature type="compositionally biased region" description="Low complexity" evidence="4">
    <location>
        <begin position="2336"/>
        <end position="2348"/>
    </location>
</feature>
<reference evidence="6" key="1">
    <citation type="submission" date="2023-08" db="EMBL/GenBank/DDBJ databases">
        <authorList>
            <person name="Audoor S."/>
            <person name="Bilcke G."/>
        </authorList>
    </citation>
    <scope>NUCLEOTIDE SEQUENCE</scope>
</reference>
<evidence type="ECO:0000256" key="1">
    <source>
        <dbReference type="ARBA" id="ARBA00004245"/>
    </source>
</evidence>
<dbReference type="GO" id="GO:0030951">
    <property type="term" value="P:establishment or maintenance of microtubule cytoskeleton polarity"/>
    <property type="evidence" value="ECO:0007669"/>
    <property type="project" value="InterPro"/>
</dbReference>
<feature type="compositionally biased region" description="Pro residues" evidence="4">
    <location>
        <begin position="588"/>
        <end position="622"/>
    </location>
</feature>
<dbReference type="InterPro" id="IPR016024">
    <property type="entry name" value="ARM-type_fold"/>
</dbReference>
<feature type="compositionally biased region" description="Polar residues" evidence="4">
    <location>
        <begin position="2260"/>
        <end position="2270"/>
    </location>
</feature>
<dbReference type="PANTHER" id="PTHR12609">
    <property type="entry name" value="MICROTUBULE ASSOCIATED PROTEIN XMAP215"/>
    <property type="match status" value="1"/>
</dbReference>